<keyword evidence="5" id="KW-1185">Reference proteome</keyword>
<evidence type="ECO:0000313" key="4">
    <source>
        <dbReference type="EMBL" id="ENZ82913.1"/>
    </source>
</evidence>
<dbReference type="PANTHER" id="PTHR10584">
    <property type="entry name" value="SUGAR KINASE"/>
    <property type="match status" value="1"/>
</dbReference>
<proteinExistence type="predicted"/>
<accession>R0EBQ4</accession>
<evidence type="ECO:0000259" key="3">
    <source>
        <dbReference type="Pfam" id="PF00294"/>
    </source>
</evidence>
<dbReference type="Gene3D" id="3.40.1190.20">
    <property type="match status" value="1"/>
</dbReference>
<gene>
    <name evidence="4" type="ORF">OR37_01107</name>
</gene>
<dbReference type="PATRIC" id="fig|1292034.3.peg.1094"/>
<reference evidence="4 5" key="1">
    <citation type="journal article" date="2013" name="Genome Announc.">
        <title>Draft Genome Sequence for Caulobacter sp. Strain OR37, a Bacterium Tolerant to Heavy Metals.</title>
        <authorList>
            <person name="Utturkar S.M."/>
            <person name="Bollmann A."/>
            <person name="Brzoska R.M."/>
            <person name="Klingeman D.M."/>
            <person name="Epstein S.E."/>
            <person name="Palumbo A.V."/>
            <person name="Brown S.D."/>
        </authorList>
    </citation>
    <scope>NUCLEOTIDE SEQUENCE [LARGE SCALE GENOMIC DNA]</scope>
    <source>
        <strain evidence="4 5">OR37</strain>
    </source>
</reference>
<dbReference type="STRING" id="1292034.OR37_01107"/>
<sequence length="315" mass="31724" precursor="true">MKKNGLACIGLTTLDVVARAIDELPKVEGTGLIEGIACAPAGTAGAPALLAARLGVASRLISAVGDDLTGRFIRAALSDAGVDVSDLETLPGLPSSTTLLAVSSSGVRPGFHALGAGMLARVTPGALQAASEVGFLHYGGVGGPKLDGGEGLSIVQAASRAGAVVTCDLIAPQPSAIEEVRRLLPHVDYFLPSAAEAVFLTGQQDLFAAAETFRSWGAKACIIKNGGRGSVVVLDDVSTTLPAYAITPVDTTSCGDSYCAGFIAALSRGWAPLDAARFGTATAALVAQGLATLGKVESFEATEAAMRQMTLSEAA</sequence>
<dbReference type="SUPFAM" id="SSF53613">
    <property type="entry name" value="Ribokinase-like"/>
    <property type="match status" value="1"/>
</dbReference>
<evidence type="ECO:0000256" key="2">
    <source>
        <dbReference type="ARBA" id="ARBA00022777"/>
    </source>
</evidence>
<dbReference type="InterPro" id="IPR029056">
    <property type="entry name" value="Ribokinase-like"/>
</dbReference>
<dbReference type="GO" id="GO:0005829">
    <property type="term" value="C:cytosol"/>
    <property type="evidence" value="ECO:0007669"/>
    <property type="project" value="TreeGrafter"/>
</dbReference>
<name>R0EBQ4_CAUVI</name>
<evidence type="ECO:0000313" key="5">
    <source>
        <dbReference type="Proteomes" id="UP000013063"/>
    </source>
</evidence>
<dbReference type="Pfam" id="PF00294">
    <property type="entry name" value="PfkB"/>
    <property type="match status" value="1"/>
</dbReference>
<feature type="domain" description="Carbohydrate kinase PfkB" evidence="3">
    <location>
        <begin position="6"/>
        <end position="289"/>
    </location>
</feature>
<dbReference type="GO" id="GO:0016301">
    <property type="term" value="F:kinase activity"/>
    <property type="evidence" value="ECO:0007669"/>
    <property type="project" value="UniProtKB-KW"/>
</dbReference>
<dbReference type="InterPro" id="IPR011611">
    <property type="entry name" value="PfkB_dom"/>
</dbReference>
<protein>
    <submittedName>
        <fullName evidence="4">Sugar kinase, ribokinase</fullName>
    </submittedName>
</protein>
<organism evidence="4 5">
    <name type="scientific">Caulobacter vibrioides OR37</name>
    <dbReference type="NCBI Taxonomy" id="1292034"/>
    <lineage>
        <taxon>Bacteria</taxon>
        <taxon>Pseudomonadati</taxon>
        <taxon>Pseudomonadota</taxon>
        <taxon>Alphaproteobacteria</taxon>
        <taxon>Caulobacterales</taxon>
        <taxon>Caulobacteraceae</taxon>
        <taxon>Caulobacter</taxon>
    </lineage>
</organism>
<keyword evidence="2 4" id="KW-0418">Kinase</keyword>
<comment type="caution">
    <text evidence="4">The sequence shown here is derived from an EMBL/GenBank/DDBJ whole genome shotgun (WGS) entry which is preliminary data.</text>
</comment>
<dbReference type="Proteomes" id="UP000013063">
    <property type="component" value="Unassembled WGS sequence"/>
</dbReference>
<dbReference type="RefSeq" id="WP_004616746.1">
    <property type="nucleotide sequence ID" value="NZ_APMP01000004.1"/>
</dbReference>
<keyword evidence="1" id="KW-0808">Transferase</keyword>
<dbReference type="PANTHER" id="PTHR10584:SF166">
    <property type="entry name" value="RIBOKINASE"/>
    <property type="match status" value="1"/>
</dbReference>
<dbReference type="eggNOG" id="COG0524">
    <property type="taxonomic scope" value="Bacteria"/>
</dbReference>
<dbReference type="EMBL" id="APMP01000004">
    <property type="protein sequence ID" value="ENZ82913.1"/>
    <property type="molecule type" value="Genomic_DNA"/>
</dbReference>
<evidence type="ECO:0000256" key="1">
    <source>
        <dbReference type="ARBA" id="ARBA00022679"/>
    </source>
</evidence>
<dbReference type="AlphaFoldDB" id="R0EBQ4"/>
<dbReference type="OrthoDB" id="9813569at2"/>